<evidence type="ECO:0000256" key="6">
    <source>
        <dbReference type="ARBA" id="ARBA00022553"/>
    </source>
</evidence>
<dbReference type="Gene3D" id="1.20.5.690">
    <property type="entry name" value="Importin-alpha, importin-beta-binding domain"/>
    <property type="match status" value="1"/>
</dbReference>
<dbReference type="GO" id="GO:0006606">
    <property type="term" value="P:protein import into nucleus"/>
    <property type="evidence" value="ECO:0007669"/>
    <property type="project" value="InterPro"/>
</dbReference>
<evidence type="ECO:0000256" key="10">
    <source>
        <dbReference type="ARBA" id="ARBA00023242"/>
    </source>
</evidence>
<feature type="repeat" description="ARM" evidence="12">
    <location>
        <begin position="292"/>
        <end position="330"/>
    </location>
</feature>
<dbReference type="Proteomes" id="UP000694416">
    <property type="component" value="Unplaced"/>
</dbReference>
<dbReference type="InterPro" id="IPR002652">
    <property type="entry name" value="Importin-a_IBB"/>
</dbReference>
<feature type="repeat" description="ARM" evidence="12">
    <location>
        <begin position="114"/>
        <end position="158"/>
    </location>
</feature>
<dbReference type="Pfam" id="PF00514">
    <property type="entry name" value="Arm"/>
    <property type="match status" value="6"/>
</dbReference>
<keyword evidence="8 11" id="KW-0653">Protein transport</keyword>
<dbReference type="Pfam" id="PF01749">
    <property type="entry name" value="IBB"/>
    <property type="match status" value="1"/>
</dbReference>
<dbReference type="Ensembl" id="ENSPTET00000050177.1">
    <property type="protein sequence ID" value="ENSPTEP00000037058.1"/>
    <property type="gene ID" value="ENSPTEG00000034734.1"/>
</dbReference>
<evidence type="ECO:0000313" key="15">
    <source>
        <dbReference type="Proteomes" id="UP000694416"/>
    </source>
</evidence>
<evidence type="ECO:0000256" key="7">
    <source>
        <dbReference type="ARBA" id="ARBA00022737"/>
    </source>
</evidence>
<dbReference type="GO" id="GO:0005737">
    <property type="term" value="C:cytoplasm"/>
    <property type="evidence" value="ECO:0007669"/>
    <property type="project" value="UniProtKB-SubCell"/>
</dbReference>
<keyword evidence="9" id="KW-0007">Acetylation</keyword>
<dbReference type="Gene3D" id="1.25.10.10">
    <property type="entry name" value="Leucine-rich Repeat Variant"/>
    <property type="match status" value="1"/>
</dbReference>
<feature type="repeat" description="ARM" evidence="12">
    <location>
        <begin position="157"/>
        <end position="184"/>
    </location>
</feature>
<sequence>MADNEKLDNQRLENFKNKGRDLETMRRQRNEVVVELRKNKRDEHLLKRRNVPHEDICEDSDIDGDYRVQNTSLEAIVQNASSDNQGIQLSAVQAARKLLSSDRNPPIDDLLKSGILSILVHCLERDDNPSLQFEAAWALTNIASGTSEQTQAVVQSNAVPLFLRLLHSPHQNVCEQAVWALGNIIGDGPQCRDYVISLGVVKPLLSFISPSIPITFLRNVTWVMVNLCHHKDPPPPMETIQEILPALCVLKPFVFYVCVHHTDVNILVDTVWALSYLTDAGNEQIQMVIDSGIVPHLVPLLSHQEVKVQTAALRAVGNIVTGTDEQTQVVLNCDALSHFPALLTHPKEKINKEAVWFLSNITAGNQQQVQAVIDTNLVPMIIHLLDKVAYLIQQNVIPPFCNLLTVKDAQVVQVVLNGLSNILKMAEDEAETIGNLTEECGGLEKIEQLQNHENEDIYKLAYEIIDQFFSSDDIDEDPSLVPEAIQGGTFGFNSSANVPTEGF</sequence>
<evidence type="ECO:0000256" key="9">
    <source>
        <dbReference type="ARBA" id="ARBA00022990"/>
    </source>
</evidence>
<protein>
    <recommendedName>
        <fullName evidence="11">Importin subunit alpha</fullName>
    </recommendedName>
</protein>
<keyword evidence="4 11" id="KW-0813">Transport</keyword>
<dbReference type="PROSITE" id="PS50176">
    <property type="entry name" value="ARM_REPEAT"/>
    <property type="match status" value="3"/>
</dbReference>
<keyword evidence="6" id="KW-0597">Phosphoprotein</keyword>
<keyword evidence="15" id="KW-1185">Reference proteome</keyword>
<evidence type="ECO:0000313" key="14">
    <source>
        <dbReference type="Ensembl" id="ENSPTEP00000037058.1"/>
    </source>
</evidence>
<keyword evidence="7" id="KW-0677">Repeat</keyword>
<dbReference type="PROSITE" id="PS51214">
    <property type="entry name" value="IBB"/>
    <property type="match status" value="1"/>
</dbReference>
<reference evidence="14" key="2">
    <citation type="submission" date="2025-09" db="UniProtKB">
        <authorList>
            <consortium name="Ensembl"/>
        </authorList>
    </citation>
    <scope>IDENTIFICATION</scope>
</reference>
<dbReference type="SMART" id="SM00185">
    <property type="entry name" value="ARM"/>
    <property type="match status" value="7"/>
</dbReference>
<dbReference type="GO" id="GO:0005643">
    <property type="term" value="C:nuclear pore"/>
    <property type="evidence" value="ECO:0007669"/>
    <property type="project" value="UniProtKB-ARBA"/>
</dbReference>
<evidence type="ECO:0000256" key="5">
    <source>
        <dbReference type="ARBA" id="ARBA00022490"/>
    </source>
</evidence>
<dbReference type="FunFam" id="1.25.10.10:FF:000009">
    <property type="entry name" value="Importin subunit alpha"/>
    <property type="match status" value="1"/>
</dbReference>
<name>A0A8C9IR66_9PRIM</name>
<dbReference type="Pfam" id="PF16186">
    <property type="entry name" value="Arm_3"/>
    <property type="match status" value="1"/>
</dbReference>
<dbReference type="PIRSF" id="PIRSF005673">
    <property type="entry name" value="Importin_alpha"/>
    <property type="match status" value="1"/>
</dbReference>
<evidence type="ECO:0000259" key="13">
    <source>
        <dbReference type="PROSITE" id="PS51214"/>
    </source>
</evidence>
<dbReference type="InterPro" id="IPR011989">
    <property type="entry name" value="ARM-like"/>
</dbReference>
<dbReference type="AlphaFoldDB" id="A0A8C9IR66"/>
<proteinExistence type="inferred from homology"/>
<dbReference type="PANTHER" id="PTHR23316">
    <property type="entry name" value="IMPORTIN ALPHA"/>
    <property type="match status" value="1"/>
</dbReference>
<keyword evidence="5" id="KW-0963">Cytoplasm</keyword>
<comment type="similarity">
    <text evidence="3 11">Belongs to the importin alpha family.</text>
</comment>
<dbReference type="SUPFAM" id="SSF48371">
    <property type="entry name" value="ARM repeat"/>
    <property type="match status" value="1"/>
</dbReference>
<evidence type="ECO:0000256" key="11">
    <source>
        <dbReference type="PIRNR" id="PIRNR005673"/>
    </source>
</evidence>
<reference evidence="14" key="1">
    <citation type="submission" date="2025-08" db="UniProtKB">
        <authorList>
            <consortium name="Ensembl"/>
        </authorList>
    </citation>
    <scope>IDENTIFICATION</scope>
</reference>
<dbReference type="GO" id="GO:0061608">
    <property type="term" value="F:nuclear import signal receptor activity"/>
    <property type="evidence" value="ECO:0007669"/>
    <property type="project" value="InterPro"/>
</dbReference>
<evidence type="ECO:0000256" key="1">
    <source>
        <dbReference type="ARBA" id="ARBA00004123"/>
    </source>
</evidence>
<dbReference type="InterPro" id="IPR036975">
    <property type="entry name" value="Importin-a_IBB_sf"/>
</dbReference>
<dbReference type="InterPro" id="IPR032413">
    <property type="entry name" value="Arm_3"/>
</dbReference>
<evidence type="ECO:0000256" key="12">
    <source>
        <dbReference type="PROSITE-ProRule" id="PRU00259"/>
    </source>
</evidence>
<dbReference type="GO" id="GO:0042564">
    <property type="term" value="C:NLS-dependent protein nuclear import complex"/>
    <property type="evidence" value="ECO:0007669"/>
    <property type="project" value="UniProtKB-ARBA"/>
</dbReference>
<comment type="function">
    <text evidence="11">Functions in nuclear protein import.</text>
</comment>
<evidence type="ECO:0000256" key="3">
    <source>
        <dbReference type="ARBA" id="ARBA00010394"/>
    </source>
</evidence>
<comment type="subcellular location">
    <subcellularLocation>
        <location evidence="2">Cytoplasm</location>
    </subcellularLocation>
    <subcellularLocation>
        <location evidence="1">Nucleus</location>
    </subcellularLocation>
</comment>
<accession>A0A8C9IR66</accession>
<dbReference type="InterPro" id="IPR000225">
    <property type="entry name" value="Armadillo"/>
</dbReference>
<feature type="domain" description="IBB" evidence="13">
    <location>
        <begin position="1"/>
        <end position="58"/>
    </location>
</feature>
<keyword evidence="10" id="KW-0539">Nucleus</keyword>
<evidence type="ECO:0000256" key="2">
    <source>
        <dbReference type="ARBA" id="ARBA00004496"/>
    </source>
</evidence>
<dbReference type="InterPro" id="IPR024931">
    <property type="entry name" value="Importin_alpha"/>
</dbReference>
<organism evidence="14 15">
    <name type="scientific">Piliocolobus tephrosceles</name>
    <name type="common">Ugandan red Colobus</name>
    <dbReference type="NCBI Taxonomy" id="591936"/>
    <lineage>
        <taxon>Eukaryota</taxon>
        <taxon>Metazoa</taxon>
        <taxon>Chordata</taxon>
        <taxon>Craniata</taxon>
        <taxon>Vertebrata</taxon>
        <taxon>Euteleostomi</taxon>
        <taxon>Mammalia</taxon>
        <taxon>Eutheria</taxon>
        <taxon>Euarchontoglires</taxon>
        <taxon>Primates</taxon>
        <taxon>Haplorrhini</taxon>
        <taxon>Catarrhini</taxon>
        <taxon>Cercopithecidae</taxon>
        <taxon>Colobinae</taxon>
        <taxon>Piliocolobus</taxon>
    </lineage>
</organism>
<dbReference type="InterPro" id="IPR016024">
    <property type="entry name" value="ARM-type_fold"/>
</dbReference>
<dbReference type="FunFam" id="1.20.5.690:FF:000004">
    <property type="entry name" value="Importin subunit alpha"/>
    <property type="match status" value="1"/>
</dbReference>
<evidence type="ECO:0000256" key="4">
    <source>
        <dbReference type="ARBA" id="ARBA00022448"/>
    </source>
</evidence>
<evidence type="ECO:0000256" key="8">
    <source>
        <dbReference type="ARBA" id="ARBA00022927"/>
    </source>
</evidence>